<sequence>MMIDGHSVYIRPGFKPQKDWAVFFDRDGVINVEKDFVCQLEDFALIPAAVIAIKKLNQAQIPVIVVHNAAVVARNLCQPEQVETFNQHLVKELSKQGAVLDAIFYCPHHYAAFNLRFKKDCSWRKPQSGMLLAAQKQFRLNLTKSYLLGDHERDIAAGKNVKVTGFLIKREPDILNAVEQILL</sequence>
<comment type="caution">
    <text evidence="10">The sequence shown here is derived from an EMBL/GenBank/DDBJ whole genome shotgun (WGS) entry which is preliminary data.</text>
</comment>
<dbReference type="NCBIfam" id="TIGR01662">
    <property type="entry name" value="HAD-SF-IIIA"/>
    <property type="match status" value="1"/>
</dbReference>
<dbReference type="PIRSF" id="PIRSF004682">
    <property type="entry name" value="GmhB"/>
    <property type="match status" value="1"/>
</dbReference>
<evidence type="ECO:0000256" key="3">
    <source>
        <dbReference type="ARBA" id="ARBA00022723"/>
    </source>
</evidence>
<dbReference type="Gene3D" id="3.40.50.1000">
    <property type="entry name" value="HAD superfamily/HAD-like"/>
    <property type="match status" value="1"/>
</dbReference>
<dbReference type="AlphaFoldDB" id="A0A1J5B9T0"/>
<name>A0A1J5B9T0_9BACT</name>
<evidence type="ECO:0000256" key="2">
    <source>
        <dbReference type="ARBA" id="ARBA00022490"/>
    </source>
</evidence>
<keyword evidence="9" id="KW-0862">Zinc</keyword>
<dbReference type="EMBL" id="MNXQ01000029">
    <property type="protein sequence ID" value="OIP03638.1"/>
    <property type="molecule type" value="Genomic_DNA"/>
</dbReference>
<organism evidence="10 11">
    <name type="scientific">Candidatus Beckwithbacteria bacterium CG2_30_44_31</name>
    <dbReference type="NCBI Taxonomy" id="1805035"/>
    <lineage>
        <taxon>Bacteria</taxon>
        <taxon>Candidatus Beckwithiibacteriota</taxon>
    </lineage>
</organism>
<feature type="binding site" evidence="9">
    <location>
        <position position="121"/>
    </location>
    <ligand>
        <name>Zn(2+)</name>
        <dbReference type="ChEBI" id="CHEBI:29105"/>
    </ligand>
</feature>
<evidence type="ECO:0000256" key="5">
    <source>
        <dbReference type="ARBA" id="ARBA00023277"/>
    </source>
</evidence>
<feature type="binding site" evidence="9">
    <location>
        <position position="150"/>
    </location>
    <ligand>
        <name>Mg(2+)</name>
        <dbReference type="ChEBI" id="CHEBI:18420"/>
    </ligand>
</feature>
<keyword evidence="2 7" id="KW-0963">Cytoplasm</keyword>
<comment type="cofactor">
    <cofactor evidence="9">
        <name>Mg(2+)</name>
        <dbReference type="ChEBI" id="CHEBI:18420"/>
    </cofactor>
</comment>
<dbReference type="GO" id="GO:0005737">
    <property type="term" value="C:cytoplasm"/>
    <property type="evidence" value="ECO:0007669"/>
    <property type="project" value="UniProtKB-SubCell"/>
</dbReference>
<keyword evidence="5 7" id="KW-0119">Carbohydrate metabolism</keyword>
<dbReference type="InterPro" id="IPR006549">
    <property type="entry name" value="HAD-SF_hydro_IIIA"/>
</dbReference>
<dbReference type="PANTHER" id="PTHR42891">
    <property type="entry name" value="D-GLYCERO-BETA-D-MANNO-HEPTOSE-1,7-BISPHOSPHATE 7-PHOSPHATASE"/>
    <property type="match status" value="1"/>
</dbReference>
<feature type="active site" description="Proton donor" evidence="8">
    <location>
        <position position="27"/>
    </location>
</feature>
<dbReference type="PANTHER" id="PTHR42891:SF1">
    <property type="entry name" value="D-GLYCERO-BETA-D-MANNO-HEPTOSE-1,7-BISPHOSPHATE 7-PHOSPHATASE"/>
    <property type="match status" value="1"/>
</dbReference>
<evidence type="ECO:0000313" key="10">
    <source>
        <dbReference type="EMBL" id="OIP03638.1"/>
    </source>
</evidence>
<dbReference type="NCBIfam" id="TIGR01656">
    <property type="entry name" value="Histidinol-ppas"/>
    <property type="match status" value="1"/>
</dbReference>
<keyword evidence="3 9" id="KW-0479">Metal-binding</keyword>
<feature type="binding site" evidence="9">
    <location>
        <position position="27"/>
    </location>
    <ligand>
        <name>Mg(2+)</name>
        <dbReference type="ChEBI" id="CHEBI:18420"/>
    </ligand>
</feature>
<dbReference type="InterPro" id="IPR004446">
    <property type="entry name" value="Heptose_bisP_phosphatase"/>
</dbReference>
<dbReference type="Proteomes" id="UP000183605">
    <property type="component" value="Unassembled WGS sequence"/>
</dbReference>
<dbReference type="InterPro" id="IPR036412">
    <property type="entry name" value="HAD-like_sf"/>
</dbReference>
<feature type="binding site" evidence="9">
    <location>
        <position position="25"/>
    </location>
    <ligand>
        <name>Mg(2+)</name>
        <dbReference type="ChEBI" id="CHEBI:18420"/>
    </ligand>
</feature>
<evidence type="ECO:0000256" key="9">
    <source>
        <dbReference type="PIRSR" id="PIRSR004682-4"/>
    </source>
</evidence>
<proteinExistence type="inferred from homology"/>
<keyword evidence="4 7" id="KW-0378">Hydrolase</keyword>
<keyword evidence="9" id="KW-0460">Magnesium</keyword>
<dbReference type="Pfam" id="PF13242">
    <property type="entry name" value="Hydrolase_like"/>
    <property type="match status" value="1"/>
</dbReference>
<comment type="cofactor">
    <cofactor evidence="9">
        <name>Zn(2+)</name>
        <dbReference type="ChEBI" id="CHEBI:29105"/>
    </cofactor>
</comment>
<dbReference type="GO" id="GO:0046872">
    <property type="term" value="F:metal ion binding"/>
    <property type="evidence" value="ECO:0007669"/>
    <property type="project" value="UniProtKB-KW"/>
</dbReference>
<comment type="subcellular location">
    <subcellularLocation>
        <location evidence="1 7">Cytoplasm</location>
    </subcellularLocation>
</comment>
<feature type="binding site" evidence="9">
    <location>
        <position position="106"/>
    </location>
    <ligand>
        <name>Zn(2+)</name>
        <dbReference type="ChEBI" id="CHEBI:29105"/>
    </ligand>
</feature>
<dbReference type="InterPro" id="IPR006543">
    <property type="entry name" value="Histidinol-phos"/>
</dbReference>
<evidence type="ECO:0000256" key="6">
    <source>
        <dbReference type="ARBA" id="ARBA00031828"/>
    </source>
</evidence>
<feature type="binding site" evidence="9">
    <location>
        <position position="108"/>
    </location>
    <ligand>
        <name>Zn(2+)</name>
        <dbReference type="ChEBI" id="CHEBI:29105"/>
    </ligand>
</feature>
<comment type="similarity">
    <text evidence="7">Belongs to the gmhB family.</text>
</comment>
<dbReference type="GO" id="GO:0005975">
    <property type="term" value="P:carbohydrate metabolic process"/>
    <property type="evidence" value="ECO:0007669"/>
    <property type="project" value="InterPro"/>
</dbReference>
<evidence type="ECO:0000313" key="11">
    <source>
        <dbReference type="Proteomes" id="UP000183605"/>
    </source>
</evidence>
<gene>
    <name evidence="10" type="ORF">AUK18_01465</name>
</gene>
<evidence type="ECO:0000256" key="8">
    <source>
        <dbReference type="PIRSR" id="PIRSR004682-1"/>
    </source>
</evidence>
<evidence type="ECO:0000256" key="4">
    <source>
        <dbReference type="ARBA" id="ARBA00022801"/>
    </source>
</evidence>
<dbReference type="InterPro" id="IPR023214">
    <property type="entry name" value="HAD_sf"/>
</dbReference>
<dbReference type="SUPFAM" id="SSF56784">
    <property type="entry name" value="HAD-like"/>
    <property type="match status" value="1"/>
</dbReference>
<evidence type="ECO:0000256" key="7">
    <source>
        <dbReference type="PIRNR" id="PIRNR004682"/>
    </source>
</evidence>
<dbReference type="EC" id="3.1.3.-" evidence="7"/>
<evidence type="ECO:0000256" key="1">
    <source>
        <dbReference type="ARBA" id="ARBA00004496"/>
    </source>
</evidence>
<accession>A0A1J5B9T0</accession>
<reference evidence="10 11" key="1">
    <citation type="journal article" date="2016" name="Environ. Microbiol.">
        <title>Genomic resolution of a cold subsurface aquifer community provides metabolic insights for novel microbes adapted to high CO concentrations.</title>
        <authorList>
            <person name="Probst A.J."/>
            <person name="Castelle C.J."/>
            <person name="Singh A."/>
            <person name="Brown C.T."/>
            <person name="Anantharaman K."/>
            <person name="Sharon I."/>
            <person name="Hug L.A."/>
            <person name="Burstein D."/>
            <person name="Emerson J.B."/>
            <person name="Thomas B.C."/>
            <person name="Banfield J.F."/>
        </authorList>
    </citation>
    <scope>NUCLEOTIDE SEQUENCE [LARGE SCALE GENOMIC DNA]</scope>
    <source>
        <strain evidence="10">CG2_30_44_31</strain>
    </source>
</reference>
<dbReference type="GO" id="GO:0016791">
    <property type="term" value="F:phosphatase activity"/>
    <property type="evidence" value="ECO:0007669"/>
    <property type="project" value="InterPro"/>
</dbReference>
<protein>
    <recommendedName>
        <fullName evidence="6 7">D,D-heptose 1,7-bisphosphate phosphatase</fullName>
        <ecNumber evidence="7">3.1.3.-</ecNumber>
    </recommendedName>
</protein>
<feature type="active site" description="Nucleophile" evidence="8">
    <location>
        <position position="25"/>
    </location>
</feature>